<dbReference type="InterPro" id="IPR035906">
    <property type="entry name" value="MetI-like_sf"/>
</dbReference>
<dbReference type="CDD" id="cd06261">
    <property type="entry name" value="TM_PBP2"/>
    <property type="match status" value="1"/>
</dbReference>
<sequence length="259" mass="28697">MRLKKSSFWSKIPNWVWVLISLAVAIAIWLFAAYTWPLVFATPKAVVDAFISKAASGVLWGHVWASLSRVLSGFAIAFVVSIPVAFLMAWYDPFRHVVEPWIQFIRNIPPLAYVFLIIAALGVGQVSKVTVIFIAAFLVMVITIYQGVKGVDTTLIKAARVLGAKQKDIFFKITIPASTPFILVAARLGLSTSMTTLMASEIVGGDKGIGMMIQQANGYYQMDVMLMGIILLGIIGICFEKIVKFLERRFTGWQETIQQ</sequence>
<comment type="caution">
    <text evidence="9">The sequence shown here is derived from an EMBL/GenBank/DDBJ whole genome shotgun (WGS) entry which is preliminary data.</text>
</comment>
<dbReference type="GeneID" id="63971485"/>
<keyword evidence="5 7" id="KW-1133">Transmembrane helix</keyword>
<gene>
    <name evidence="9" type="ORF">HMPREF9460_03275</name>
</gene>
<dbReference type="InterPro" id="IPR000515">
    <property type="entry name" value="MetI-like"/>
</dbReference>
<dbReference type="SUPFAM" id="SSF161098">
    <property type="entry name" value="MetI-like"/>
    <property type="match status" value="1"/>
</dbReference>
<evidence type="ECO:0000256" key="4">
    <source>
        <dbReference type="ARBA" id="ARBA00022692"/>
    </source>
</evidence>
<evidence type="ECO:0000256" key="5">
    <source>
        <dbReference type="ARBA" id="ARBA00022989"/>
    </source>
</evidence>
<dbReference type="PANTHER" id="PTHR30151">
    <property type="entry name" value="ALKANE SULFONATE ABC TRANSPORTER-RELATED, MEMBRANE SUBUNIT"/>
    <property type="match status" value="1"/>
</dbReference>
<dbReference type="GO" id="GO:0005886">
    <property type="term" value="C:plasma membrane"/>
    <property type="evidence" value="ECO:0007669"/>
    <property type="project" value="UniProtKB-SubCell"/>
</dbReference>
<evidence type="ECO:0000259" key="8">
    <source>
        <dbReference type="PROSITE" id="PS50928"/>
    </source>
</evidence>
<comment type="subcellular location">
    <subcellularLocation>
        <location evidence="1 7">Cell membrane</location>
        <topology evidence="1 7">Multi-pass membrane protein</topology>
    </subcellularLocation>
</comment>
<dbReference type="GO" id="GO:0055085">
    <property type="term" value="P:transmembrane transport"/>
    <property type="evidence" value="ECO:0007669"/>
    <property type="project" value="InterPro"/>
</dbReference>
<feature type="transmembrane region" description="Helical" evidence="7">
    <location>
        <begin position="70"/>
        <end position="92"/>
    </location>
</feature>
<dbReference type="PATRIC" id="fig|742738.3.peg.3372"/>
<dbReference type="EMBL" id="ADLO01000100">
    <property type="protein sequence ID" value="KGF53950.1"/>
    <property type="molecule type" value="Genomic_DNA"/>
</dbReference>
<dbReference type="PROSITE" id="PS50928">
    <property type="entry name" value="ABC_TM1"/>
    <property type="match status" value="1"/>
</dbReference>
<keyword evidence="4 7" id="KW-0812">Transmembrane</keyword>
<dbReference type="AlphaFoldDB" id="A0A096B4H6"/>
<protein>
    <recommendedName>
        <fullName evidence="8">ABC transmembrane type-1 domain-containing protein</fullName>
    </recommendedName>
</protein>
<dbReference type="PANTHER" id="PTHR30151:SF0">
    <property type="entry name" value="ABC TRANSPORTER PERMEASE PROTEIN MJ0413-RELATED"/>
    <property type="match status" value="1"/>
</dbReference>
<dbReference type="RefSeq" id="WP_007495181.1">
    <property type="nucleotide sequence ID" value="NZ_KN174165.1"/>
</dbReference>
<feature type="transmembrane region" description="Helical" evidence="7">
    <location>
        <begin position="219"/>
        <end position="239"/>
    </location>
</feature>
<organism evidence="9 10">
    <name type="scientific">Flavonifractor plautii 1_3_50AFAA</name>
    <dbReference type="NCBI Taxonomy" id="742738"/>
    <lineage>
        <taxon>Bacteria</taxon>
        <taxon>Bacillati</taxon>
        <taxon>Bacillota</taxon>
        <taxon>Clostridia</taxon>
        <taxon>Eubacteriales</taxon>
        <taxon>Oscillospiraceae</taxon>
        <taxon>Flavonifractor</taxon>
    </lineage>
</organism>
<comment type="similarity">
    <text evidence="7">Belongs to the binding-protein-dependent transport system permease family.</text>
</comment>
<keyword evidence="6 7" id="KW-0472">Membrane</keyword>
<dbReference type="eggNOG" id="COG0600">
    <property type="taxonomic scope" value="Bacteria"/>
</dbReference>
<feature type="domain" description="ABC transmembrane type-1" evidence="8">
    <location>
        <begin position="63"/>
        <end position="243"/>
    </location>
</feature>
<proteinExistence type="inferred from homology"/>
<evidence type="ECO:0000313" key="9">
    <source>
        <dbReference type="EMBL" id="KGF53950.1"/>
    </source>
</evidence>
<dbReference type="Pfam" id="PF00528">
    <property type="entry name" value="BPD_transp_1"/>
    <property type="match status" value="1"/>
</dbReference>
<feature type="transmembrane region" description="Helical" evidence="7">
    <location>
        <begin position="169"/>
        <end position="190"/>
    </location>
</feature>
<evidence type="ECO:0000256" key="3">
    <source>
        <dbReference type="ARBA" id="ARBA00022475"/>
    </source>
</evidence>
<dbReference type="Proteomes" id="UP000029585">
    <property type="component" value="Unassembled WGS sequence"/>
</dbReference>
<evidence type="ECO:0000256" key="6">
    <source>
        <dbReference type="ARBA" id="ARBA00023136"/>
    </source>
</evidence>
<feature type="transmembrane region" description="Helical" evidence="7">
    <location>
        <begin position="129"/>
        <end position="148"/>
    </location>
</feature>
<dbReference type="Gene3D" id="1.10.3720.10">
    <property type="entry name" value="MetI-like"/>
    <property type="match status" value="1"/>
</dbReference>
<evidence type="ECO:0000256" key="1">
    <source>
        <dbReference type="ARBA" id="ARBA00004651"/>
    </source>
</evidence>
<keyword evidence="10" id="KW-1185">Reference proteome</keyword>
<feature type="transmembrane region" description="Helical" evidence="7">
    <location>
        <begin position="12"/>
        <end position="34"/>
    </location>
</feature>
<feature type="transmembrane region" description="Helical" evidence="7">
    <location>
        <begin position="104"/>
        <end position="123"/>
    </location>
</feature>
<name>A0A096B4H6_FLAPL</name>
<evidence type="ECO:0000256" key="7">
    <source>
        <dbReference type="RuleBase" id="RU363032"/>
    </source>
</evidence>
<keyword evidence="2 7" id="KW-0813">Transport</keyword>
<evidence type="ECO:0000313" key="10">
    <source>
        <dbReference type="Proteomes" id="UP000029585"/>
    </source>
</evidence>
<accession>A0A096B4H6</accession>
<keyword evidence="3" id="KW-1003">Cell membrane</keyword>
<reference evidence="9 10" key="1">
    <citation type="submission" date="2011-08" db="EMBL/GenBank/DDBJ databases">
        <title>The Genome Sequence of Clostridium orbiscindens 1_3_50AFAA.</title>
        <authorList>
            <consortium name="The Broad Institute Genome Sequencing Platform"/>
            <person name="Earl A."/>
            <person name="Ward D."/>
            <person name="Feldgarden M."/>
            <person name="Gevers D."/>
            <person name="Daigneault M."/>
            <person name="Strauss J."/>
            <person name="Allen-Vercoe E."/>
            <person name="Young S.K."/>
            <person name="Zeng Q."/>
            <person name="Gargeya S."/>
            <person name="Fitzgerald M."/>
            <person name="Haas B."/>
            <person name="Abouelleil A."/>
            <person name="Alvarado L."/>
            <person name="Arachchi H.M."/>
            <person name="Berlin A."/>
            <person name="Brown A."/>
            <person name="Chapman S.B."/>
            <person name="Chen Z."/>
            <person name="Dunbar C."/>
            <person name="Freedman E."/>
            <person name="Gearin G."/>
            <person name="Gellesch M."/>
            <person name="Goldberg J."/>
            <person name="Griggs A."/>
            <person name="Gujja S."/>
            <person name="Heiman D."/>
            <person name="Howarth C."/>
            <person name="Larson L."/>
            <person name="Lui A."/>
            <person name="MacDonald P.J.P."/>
            <person name="Montmayeur A."/>
            <person name="Murphy C."/>
            <person name="Neiman D."/>
            <person name="Pearson M."/>
            <person name="Priest M."/>
            <person name="Roberts A."/>
            <person name="Saif S."/>
            <person name="Shea T."/>
            <person name="Shenoy N."/>
            <person name="Sisk P."/>
            <person name="Stolte C."/>
            <person name="Sykes S."/>
            <person name="Wortman J."/>
            <person name="Nusbaum C."/>
            <person name="Birren B."/>
        </authorList>
    </citation>
    <scope>NUCLEOTIDE SEQUENCE [LARGE SCALE GENOMIC DNA]</scope>
    <source>
        <strain evidence="9 10">1_3_50AFAA</strain>
    </source>
</reference>
<dbReference type="HOGENOM" id="CLU_046113_1_0_9"/>
<evidence type="ECO:0000256" key="2">
    <source>
        <dbReference type="ARBA" id="ARBA00022448"/>
    </source>
</evidence>